<accession>A0A8S9PJT1</accession>
<feature type="compositionally biased region" description="Basic and acidic residues" evidence="1">
    <location>
        <begin position="1"/>
        <end position="39"/>
    </location>
</feature>
<dbReference type="EMBL" id="QGKX02001521">
    <property type="protein sequence ID" value="KAF3514401.1"/>
    <property type="molecule type" value="Genomic_DNA"/>
</dbReference>
<evidence type="ECO:0000256" key="1">
    <source>
        <dbReference type="SAM" id="MobiDB-lite"/>
    </source>
</evidence>
<dbReference type="AlphaFoldDB" id="A0A8S9PJT1"/>
<name>A0A8S9PJT1_BRACR</name>
<evidence type="ECO:0000313" key="3">
    <source>
        <dbReference type="Proteomes" id="UP000712600"/>
    </source>
</evidence>
<feature type="compositionally biased region" description="Basic and acidic residues" evidence="1">
    <location>
        <begin position="53"/>
        <end position="67"/>
    </location>
</feature>
<feature type="region of interest" description="Disordered" evidence="1">
    <location>
        <begin position="1"/>
        <end position="87"/>
    </location>
</feature>
<comment type="caution">
    <text evidence="2">The sequence shown here is derived from an EMBL/GenBank/DDBJ whole genome shotgun (WGS) entry which is preliminary data.</text>
</comment>
<gene>
    <name evidence="2" type="ORF">F2Q69_00004606</name>
</gene>
<dbReference type="Proteomes" id="UP000712600">
    <property type="component" value="Unassembled WGS sequence"/>
</dbReference>
<feature type="compositionally biased region" description="Polar residues" evidence="1">
    <location>
        <begin position="40"/>
        <end position="49"/>
    </location>
</feature>
<sequence>MKVTDRAKMERLRQRRRETSRLRERDDRVRDRDAERDTTLVDSETPAETSRSSPREKTEKSKTEKSRNNSSLQFSREEGEGQCGPTRRTFWAKYSPMELLLYPEDDSPTKGYLGLSTLCFKSLLNR</sequence>
<proteinExistence type="predicted"/>
<reference evidence="2" key="1">
    <citation type="submission" date="2019-12" db="EMBL/GenBank/DDBJ databases">
        <title>Genome sequencing and annotation of Brassica cretica.</title>
        <authorList>
            <person name="Studholme D.J."/>
            <person name="Sarris P."/>
        </authorList>
    </citation>
    <scope>NUCLEOTIDE SEQUENCE</scope>
    <source>
        <strain evidence="2">PFS-109/04</strain>
        <tissue evidence="2">Leaf</tissue>
    </source>
</reference>
<protein>
    <submittedName>
        <fullName evidence="2">Uncharacterized protein</fullName>
    </submittedName>
</protein>
<evidence type="ECO:0000313" key="2">
    <source>
        <dbReference type="EMBL" id="KAF3514401.1"/>
    </source>
</evidence>
<organism evidence="2 3">
    <name type="scientific">Brassica cretica</name>
    <name type="common">Mustard</name>
    <dbReference type="NCBI Taxonomy" id="69181"/>
    <lineage>
        <taxon>Eukaryota</taxon>
        <taxon>Viridiplantae</taxon>
        <taxon>Streptophyta</taxon>
        <taxon>Embryophyta</taxon>
        <taxon>Tracheophyta</taxon>
        <taxon>Spermatophyta</taxon>
        <taxon>Magnoliopsida</taxon>
        <taxon>eudicotyledons</taxon>
        <taxon>Gunneridae</taxon>
        <taxon>Pentapetalae</taxon>
        <taxon>rosids</taxon>
        <taxon>malvids</taxon>
        <taxon>Brassicales</taxon>
        <taxon>Brassicaceae</taxon>
        <taxon>Brassiceae</taxon>
        <taxon>Brassica</taxon>
    </lineage>
</organism>